<keyword evidence="2" id="KW-0186">Copper</keyword>
<dbReference type="PRINTS" id="PR00092">
    <property type="entry name" value="TYROSINASE"/>
</dbReference>
<dbReference type="InterPro" id="IPR002227">
    <property type="entry name" value="Tyrosinase_Cu-bd"/>
</dbReference>
<gene>
    <name evidence="4" type="ORF">ACM46_00105</name>
</gene>
<evidence type="ECO:0000313" key="4">
    <source>
        <dbReference type="EMBL" id="KMQ66012.1"/>
    </source>
</evidence>
<dbReference type="OrthoDB" id="2874181at2"/>
<dbReference type="Pfam" id="PF00264">
    <property type="entry name" value="Tyrosinase"/>
    <property type="match status" value="1"/>
</dbReference>
<evidence type="ECO:0000256" key="2">
    <source>
        <dbReference type="ARBA" id="ARBA00023008"/>
    </source>
</evidence>
<dbReference type="Pfam" id="PF25271">
    <property type="entry name" value="DUF7868"/>
    <property type="match status" value="1"/>
</dbReference>
<dbReference type="InterPro" id="IPR008922">
    <property type="entry name" value="Di-copper_centre_dom_sf"/>
</dbReference>
<dbReference type="Gene3D" id="1.10.1280.10">
    <property type="entry name" value="Di-copper center containing domain from catechol oxidase"/>
    <property type="match status" value="1"/>
</dbReference>
<organism evidence="4 5">
    <name type="scientific">Chryseobacterium angstadtii</name>
    <dbReference type="NCBI Taxonomy" id="558151"/>
    <lineage>
        <taxon>Bacteria</taxon>
        <taxon>Pseudomonadati</taxon>
        <taxon>Bacteroidota</taxon>
        <taxon>Flavobacteriia</taxon>
        <taxon>Flavobacteriales</taxon>
        <taxon>Weeksellaceae</taxon>
        <taxon>Chryseobacterium group</taxon>
        <taxon>Chryseobacterium</taxon>
    </lineage>
</organism>
<dbReference type="PATRIC" id="fig|558151.6.peg.25"/>
<dbReference type="GO" id="GO:0016491">
    <property type="term" value="F:oxidoreductase activity"/>
    <property type="evidence" value="ECO:0007669"/>
    <property type="project" value="InterPro"/>
</dbReference>
<dbReference type="GO" id="GO:0046872">
    <property type="term" value="F:metal ion binding"/>
    <property type="evidence" value="ECO:0007669"/>
    <property type="project" value="UniProtKB-KW"/>
</dbReference>
<feature type="domain" description="Tyrosinase copper-binding" evidence="3">
    <location>
        <begin position="245"/>
        <end position="256"/>
    </location>
</feature>
<comment type="caution">
    <text evidence="4">The sequence shown here is derived from an EMBL/GenBank/DDBJ whole genome shotgun (WGS) entry which is preliminary data.</text>
</comment>
<keyword evidence="5" id="KW-1185">Reference proteome</keyword>
<accession>A0A0J7IIV1</accession>
<dbReference type="SUPFAM" id="SSF48056">
    <property type="entry name" value="Di-copper centre-containing domain"/>
    <property type="match status" value="1"/>
</dbReference>
<dbReference type="EMBL" id="LFND01000001">
    <property type="protein sequence ID" value="KMQ66012.1"/>
    <property type="molecule type" value="Genomic_DNA"/>
</dbReference>
<reference evidence="4 5" key="1">
    <citation type="journal article" date="2013" name="Int. J. Syst. Evol. Microbiol.">
        <title>Chryseobacterium angstadtii sp. nov., isolated from a newt tank.</title>
        <authorList>
            <person name="Kirk K.E."/>
            <person name="Hoffman J.A."/>
            <person name="Smith K.A."/>
            <person name="Strahan B.L."/>
            <person name="Failor K.C."/>
            <person name="Krebs J.E."/>
            <person name="Gale A.N."/>
            <person name="Do T.D."/>
            <person name="Sontag T.C."/>
            <person name="Batties A.M."/>
            <person name="Mistiszyn K."/>
            <person name="Newman J.D."/>
        </authorList>
    </citation>
    <scope>NUCLEOTIDE SEQUENCE [LARGE SCALE GENOMIC DNA]</scope>
    <source>
        <strain evidence="4 5">KM</strain>
    </source>
</reference>
<dbReference type="AlphaFoldDB" id="A0A0J7IIV1"/>
<evidence type="ECO:0000259" key="3">
    <source>
        <dbReference type="PROSITE" id="PS00498"/>
    </source>
</evidence>
<dbReference type="Proteomes" id="UP000036261">
    <property type="component" value="Unassembled WGS sequence"/>
</dbReference>
<dbReference type="PANTHER" id="PTHR11474:SF76">
    <property type="entry name" value="SHKT DOMAIN-CONTAINING PROTEIN"/>
    <property type="match status" value="1"/>
</dbReference>
<dbReference type="InterPro" id="IPR050316">
    <property type="entry name" value="Tyrosinase/Hemocyanin"/>
</dbReference>
<dbReference type="PANTHER" id="PTHR11474">
    <property type="entry name" value="TYROSINASE FAMILY MEMBER"/>
    <property type="match status" value="1"/>
</dbReference>
<proteinExistence type="predicted"/>
<evidence type="ECO:0000313" key="5">
    <source>
        <dbReference type="Proteomes" id="UP000036261"/>
    </source>
</evidence>
<dbReference type="RefSeq" id="WP_048504611.1">
    <property type="nucleotide sequence ID" value="NZ_LFND01000001.1"/>
</dbReference>
<evidence type="ECO:0000256" key="1">
    <source>
        <dbReference type="ARBA" id="ARBA00022723"/>
    </source>
</evidence>
<sequence length="505" mass="55689">MAKFTRKNAWDQGGTFDNPDLLWYAKAVGVMQSRALNDENSWWFFAAIHGEQMGGSTFPNWNTLPYPPKVPTKPLPDPVTMGKYWKQCQHQSWYFAPWHRGYLIALEEQIRQAVISLGGPEDWSLPYWNYLGPGDQYKIPPAFTEKTLPDGITPNPLFVTARYGPKGDGNIYVQIPPLSEACQGNTIYTGSNSATPKPGYGGPKTKFSHDGALSGNLENNPHNMVHVQVGGKNGLMSDPDSAGLDPIFYLHHCNIDRMWAAWNVNNHNPIDPFWLGGPALYGEREFIMPLPNNKAWVYTPAEMTSLSKLDYTYDDLAPSTAPLVEKTLSQRLTKLGVQNIETENLQDQNMDLGDNSELVGANAGQVQLDGSGAKTTVKLEASSWKNVPNSLMKASASNLPDQVYLQLENVKGTGDANILSVSVNHQLAGHVSLFGLRNASDKDGHNGGTGLTFILNITDIIDNLFINNQLDINSLDVTILPENTITAEETVTVGRVSIYREAQQL</sequence>
<dbReference type="InterPro" id="IPR057190">
    <property type="entry name" value="DUF7868"/>
</dbReference>
<dbReference type="PROSITE" id="PS00498">
    <property type="entry name" value="TYROSINASE_2"/>
    <property type="match status" value="1"/>
</dbReference>
<name>A0A0J7IIV1_9FLAO</name>
<keyword evidence="1" id="KW-0479">Metal-binding</keyword>
<protein>
    <recommendedName>
        <fullName evidence="3">Tyrosinase copper-binding domain-containing protein</fullName>
    </recommendedName>
</protein>